<feature type="region of interest" description="Disordered" evidence="1">
    <location>
        <begin position="60"/>
        <end position="81"/>
    </location>
</feature>
<dbReference type="InterPro" id="IPR002513">
    <property type="entry name" value="Tn3_Tnp_DDE_dom"/>
</dbReference>
<sequence length="81" mass="8742">MVVPGTPRDSLHILDALLNLDGGVKPEMVATDNASYSDMVFGPFKILGYNFSPRFPTLPTSGSGARPCPGWRRGSTGCWRT</sequence>
<dbReference type="Pfam" id="PF01526">
    <property type="entry name" value="DDE_Tnp_Tn3"/>
    <property type="match status" value="1"/>
</dbReference>
<evidence type="ECO:0000313" key="4">
    <source>
        <dbReference type="Proteomes" id="UP001501509"/>
    </source>
</evidence>
<dbReference type="EMBL" id="BAAATD010000003">
    <property type="protein sequence ID" value="GAA2593303.1"/>
    <property type="molecule type" value="Genomic_DNA"/>
</dbReference>
<organism evidence="3 4">
    <name type="scientific">Actinomadura fulvescens</name>
    <dbReference type="NCBI Taxonomy" id="46160"/>
    <lineage>
        <taxon>Bacteria</taxon>
        <taxon>Bacillati</taxon>
        <taxon>Actinomycetota</taxon>
        <taxon>Actinomycetes</taxon>
        <taxon>Streptosporangiales</taxon>
        <taxon>Thermomonosporaceae</taxon>
        <taxon>Actinomadura</taxon>
    </lineage>
</organism>
<proteinExistence type="predicted"/>
<comment type="caution">
    <text evidence="3">The sequence shown here is derived from an EMBL/GenBank/DDBJ whole genome shotgun (WGS) entry which is preliminary data.</text>
</comment>
<evidence type="ECO:0000313" key="3">
    <source>
        <dbReference type="EMBL" id="GAA2593303.1"/>
    </source>
</evidence>
<evidence type="ECO:0000256" key="1">
    <source>
        <dbReference type="SAM" id="MobiDB-lite"/>
    </source>
</evidence>
<feature type="domain" description="Tn3 transposase DDE" evidence="2">
    <location>
        <begin position="2"/>
        <end position="58"/>
    </location>
</feature>
<dbReference type="Proteomes" id="UP001501509">
    <property type="component" value="Unassembled WGS sequence"/>
</dbReference>
<gene>
    <name evidence="3" type="ORF">GCM10010411_28020</name>
</gene>
<protein>
    <recommendedName>
        <fullName evidence="2">Tn3 transposase DDE domain-containing protein</fullName>
    </recommendedName>
</protein>
<accession>A0ABP6C3C4</accession>
<evidence type="ECO:0000259" key="2">
    <source>
        <dbReference type="Pfam" id="PF01526"/>
    </source>
</evidence>
<keyword evidence="4" id="KW-1185">Reference proteome</keyword>
<reference evidence="4" key="1">
    <citation type="journal article" date="2019" name="Int. J. Syst. Evol. Microbiol.">
        <title>The Global Catalogue of Microorganisms (GCM) 10K type strain sequencing project: providing services to taxonomists for standard genome sequencing and annotation.</title>
        <authorList>
            <consortium name="The Broad Institute Genomics Platform"/>
            <consortium name="The Broad Institute Genome Sequencing Center for Infectious Disease"/>
            <person name="Wu L."/>
            <person name="Ma J."/>
        </authorList>
    </citation>
    <scope>NUCLEOTIDE SEQUENCE [LARGE SCALE GENOMIC DNA]</scope>
    <source>
        <strain evidence="4">JCM 6833</strain>
    </source>
</reference>
<name>A0ABP6C3C4_9ACTN</name>